<accession>A0A5E9PR60</accession>
<evidence type="ECO:0000256" key="1">
    <source>
        <dbReference type="ARBA" id="ARBA00023015"/>
    </source>
</evidence>
<feature type="domain" description="HTH asnC-type" evidence="4">
    <location>
        <begin position="5"/>
        <end position="77"/>
    </location>
</feature>
<evidence type="ECO:0000313" key="5">
    <source>
        <dbReference type="EMBL" id="TEU27651.1"/>
    </source>
</evidence>
<proteinExistence type="predicted"/>
<dbReference type="InterPro" id="IPR019888">
    <property type="entry name" value="Tscrpt_reg_AsnC-like"/>
</dbReference>
<dbReference type="GO" id="GO:0043565">
    <property type="term" value="F:sequence-specific DNA binding"/>
    <property type="evidence" value="ECO:0007669"/>
    <property type="project" value="InterPro"/>
</dbReference>
<dbReference type="Gene3D" id="1.10.10.10">
    <property type="entry name" value="Winged helix-like DNA-binding domain superfamily/Winged helix DNA-binding domain"/>
    <property type="match status" value="1"/>
</dbReference>
<dbReference type="Pfam" id="PF13412">
    <property type="entry name" value="HTH_24"/>
    <property type="match status" value="1"/>
</dbReference>
<dbReference type="GO" id="GO:0043200">
    <property type="term" value="P:response to amino acid"/>
    <property type="evidence" value="ECO:0007669"/>
    <property type="project" value="TreeGrafter"/>
</dbReference>
<dbReference type="RefSeq" id="WP_134262598.1">
    <property type="nucleotide sequence ID" value="NZ_JBDKZE010000002.1"/>
</dbReference>
<dbReference type="Proteomes" id="UP000297445">
    <property type="component" value="Unassembled WGS sequence"/>
</dbReference>
<evidence type="ECO:0000256" key="3">
    <source>
        <dbReference type="ARBA" id="ARBA00023163"/>
    </source>
</evidence>
<name>A0A5E9PR60_9GAMM</name>
<dbReference type="PRINTS" id="PR00033">
    <property type="entry name" value="HTHASNC"/>
</dbReference>
<keyword evidence="1" id="KW-0805">Transcription regulation</keyword>
<reference evidence="5 6" key="1">
    <citation type="submission" date="2019-03" db="EMBL/GenBank/DDBJ databases">
        <title>Draft genome sequence of an environmental Acinetobacter seifertii from Brazil.</title>
        <authorList>
            <person name="Furlan J.P.R."/>
            <person name="Stehling E.G."/>
        </authorList>
    </citation>
    <scope>NUCLEOTIDE SEQUENCE [LARGE SCALE GENOMIC DNA]</scope>
    <source>
        <strain evidence="5 6">SAb133</strain>
    </source>
</reference>
<keyword evidence="3" id="KW-0804">Transcription</keyword>
<protein>
    <submittedName>
        <fullName evidence="5">Lrp/AsnC family transcriptional regulator</fullName>
    </submittedName>
</protein>
<dbReference type="InterPro" id="IPR000485">
    <property type="entry name" value="AsnC-type_HTH_dom"/>
</dbReference>
<gene>
    <name evidence="5" type="ORF">E2R16_09915</name>
</gene>
<dbReference type="PANTHER" id="PTHR30154:SF55">
    <property type="entry name" value="HTH-TYPE TRANSCRIPTIONAL REGULATOR LRPB"/>
    <property type="match status" value="1"/>
</dbReference>
<dbReference type="Gene3D" id="3.30.70.920">
    <property type="match status" value="1"/>
</dbReference>
<dbReference type="GO" id="GO:0005829">
    <property type="term" value="C:cytosol"/>
    <property type="evidence" value="ECO:0007669"/>
    <property type="project" value="TreeGrafter"/>
</dbReference>
<dbReference type="PROSITE" id="PS50956">
    <property type="entry name" value="HTH_ASNC_2"/>
    <property type="match status" value="1"/>
</dbReference>
<dbReference type="SMART" id="SM00344">
    <property type="entry name" value="HTH_ASNC"/>
    <property type="match status" value="1"/>
</dbReference>
<dbReference type="PANTHER" id="PTHR30154">
    <property type="entry name" value="LEUCINE-RESPONSIVE REGULATORY PROTEIN"/>
    <property type="match status" value="1"/>
</dbReference>
<dbReference type="InterPro" id="IPR036388">
    <property type="entry name" value="WH-like_DNA-bd_sf"/>
</dbReference>
<organism evidence="5 6">
    <name type="scientific">Acinetobacter seifertii</name>
    <dbReference type="NCBI Taxonomy" id="1530123"/>
    <lineage>
        <taxon>Bacteria</taxon>
        <taxon>Pseudomonadati</taxon>
        <taxon>Pseudomonadota</taxon>
        <taxon>Gammaproteobacteria</taxon>
        <taxon>Moraxellales</taxon>
        <taxon>Moraxellaceae</taxon>
        <taxon>Acinetobacter</taxon>
        <taxon>Acinetobacter calcoaceticus/baumannii complex</taxon>
    </lineage>
</organism>
<dbReference type="InterPro" id="IPR011008">
    <property type="entry name" value="Dimeric_a/b-barrel"/>
</dbReference>
<comment type="caution">
    <text evidence="5">The sequence shown here is derived from an EMBL/GenBank/DDBJ whole genome shotgun (WGS) entry which is preliminary data.</text>
</comment>
<dbReference type="SUPFAM" id="SSF54909">
    <property type="entry name" value="Dimeric alpha+beta barrel"/>
    <property type="match status" value="1"/>
</dbReference>
<sequence>MNIELDPIDLKILALLKQDSRLTNKEIGQRVHRTGQAVGTRIAQLMDAGVIKNYTIAVQYSYKQFIHLHLNEQRAFEEIENLVKQYEQIDECFKVMGNACYMIVSHFEPAALNEFIEVLSKWCRYSVETVVREVETLKNKSSKPSLGANKSLF</sequence>
<evidence type="ECO:0000313" key="6">
    <source>
        <dbReference type="Proteomes" id="UP000297445"/>
    </source>
</evidence>
<dbReference type="InterPro" id="IPR036390">
    <property type="entry name" value="WH_DNA-bd_sf"/>
</dbReference>
<dbReference type="EMBL" id="SNSA01000004">
    <property type="protein sequence ID" value="TEU27651.1"/>
    <property type="molecule type" value="Genomic_DNA"/>
</dbReference>
<evidence type="ECO:0000259" key="4">
    <source>
        <dbReference type="PROSITE" id="PS50956"/>
    </source>
</evidence>
<evidence type="ECO:0000256" key="2">
    <source>
        <dbReference type="ARBA" id="ARBA00023125"/>
    </source>
</evidence>
<dbReference type="AlphaFoldDB" id="A0A5E9PR60"/>
<keyword evidence="2" id="KW-0238">DNA-binding</keyword>
<dbReference type="SUPFAM" id="SSF46785">
    <property type="entry name" value="Winged helix' DNA-binding domain"/>
    <property type="match status" value="1"/>
</dbReference>